<dbReference type="Pfam" id="PF01964">
    <property type="entry name" value="ThiC_Rad_SAM"/>
    <property type="match status" value="1"/>
</dbReference>
<organism evidence="1 2">
    <name type="scientific">Desulfomarina profundi</name>
    <dbReference type="NCBI Taxonomy" id="2772557"/>
    <lineage>
        <taxon>Bacteria</taxon>
        <taxon>Pseudomonadati</taxon>
        <taxon>Thermodesulfobacteriota</taxon>
        <taxon>Desulfobulbia</taxon>
        <taxon>Desulfobulbales</taxon>
        <taxon>Desulfobulbaceae</taxon>
        <taxon>Desulfomarina</taxon>
    </lineage>
</organism>
<sequence length="105" mass="11529">MKTQIELARQGVITREMRCVAEDEGFIPEEIRKRVAEGKVVIPCNPVRPNQKTCGIGEGLRTKVNASIGTSSDIVDVELELRKAKIAEEEHVDTLMELSAGGILI</sequence>
<dbReference type="PANTHER" id="PTHR30557">
    <property type="entry name" value="THIAMINE BIOSYNTHESIS PROTEIN THIC"/>
    <property type="match status" value="1"/>
</dbReference>
<evidence type="ECO:0008006" key="3">
    <source>
        <dbReference type="Google" id="ProtNLM"/>
    </source>
</evidence>
<evidence type="ECO:0000313" key="2">
    <source>
        <dbReference type="Proteomes" id="UP000826725"/>
    </source>
</evidence>
<accession>A0A8D5FER4</accession>
<keyword evidence="2" id="KW-1185">Reference proteome</keyword>
<dbReference type="GO" id="GO:0009228">
    <property type="term" value="P:thiamine biosynthetic process"/>
    <property type="evidence" value="ECO:0007669"/>
    <property type="project" value="InterPro"/>
</dbReference>
<reference evidence="1" key="1">
    <citation type="submission" date="2020-09" db="EMBL/GenBank/DDBJ databases">
        <title>Desulfogranum mesoprofundum gen. nov., sp. nov., a novel mesophilic, sulfate-reducing chemolithoautotroph isolated from a deep-sea hydrothermal vent chimney in the Suiyo Seamount.</title>
        <authorList>
            <person name="Hashimoto Y."/>
            <person name="Nakagawa S."/>
        </authorList>
    </citation>
    <scope>NUCLEOTIDE SEQUENCE</scope>
    <source>
        <strain evidence="1">KT2</strain>
    </source>
</reference>
<dbReference type="EMBL" id="AP024086">
    <property type="protein sequence ID" value="BCL60267.1"/>
    <property type="molecule type" value="Genomic_DNA"/>
</dbReference>
<dbReference type="KEGG" id="dbk:DGMP_09600"/>
<dbReference type="InterPro" id="IPR002817">
    <property type="entry name" value="ThiC/BzaA/B"/>
</dbReference>
<name>A0A8D5FER4_9BACT</name>
<proteinExistence type="predicted"/>
<dbReference type="AlphaFoldDB" id="A0A8D5FER4"/>
<gene>
    <name evidence="1" type="ORF">DGMP_09600</name>
</gene>
<dbReference type="Proteomes" id="UP000826725">
    <property type="component" value="Chromosome"/>
</dbReference>
<dbReference type="PANTHER" id="PTHR30557:SF1">
    <property type="entry name" value="PHOSPHOMETHYLPYRIMIDINE SYNTHASE, CHLOROPLASTIC"/>
    <property type="match status" value="1"/>
</dbReference>
<evidence type="ECO:0000313" key="1">
    <source>
        <dbReference type="EMBL" id="BCL60267.1"/>
    </source>
</evidence>
<dbReference type="GO" id="GO:0051536">
    <property type="term" value="F:iron-sulfur cluster binding"/>
    <property type="evidence" value="ECO:0007669"/>
    <property type="project" value="InterPro"/>
</dbReference>
<protein>
    <recommendedName>
        <fullName evidence="3">Thiamine biosynthesis protein ThiC</fullName>
    </recommendedName>
</protein>